<evidence type="ECO:0000313" key="8">
    <source>
        <dbReference type="Proteomes" id="UP000198432"/>
    </source>
</evidence>
<feature type="transmembrane region" description="Helical" evidence="6">
    <location>
        <begin position="6"/>
        <end position="25"/>
    </location>
</feature>
<dbReference type="Proteomes" id="UP000198432">
    <property type="component" value="Unassembled WGS sequence"/>
</dbReference>
<feature type="transmembrane region" description="Helical" evidence="6">
    <location>
        <begin position="149"/>
        <end position="172"/>
    </location>
</feature>
<dbReference type="GO" id="GO:0005886">
    <property type="term" value="C:plasma membrane"/>
    <property type="evidence" value="ECO:0007669"/>
    <property type="project" value="UniProtKB-SubCell"/>
</dbReference>
<name>A0A239C2T1_9BACT</name>
<dbReference type="Pfam" id="PF01810">
    <property type="entry name" value="LysE"/>
    <property type="match status" value="1"/>
</dbReference>
<evidence type="ECO:0000256" key="5">
    <source>
        <dbReference type="ARBA" id="ARBA00023136"/>
    </source>
</evidence>
<dbReference type="OrthoDB" id="7874789at2"/>
<evidence type="ECO:0000256" key="1">
    <source>
        <dbReference type="ARBA" id="ARBA00004651"/>
    </source>
</evidence>
<evidence type="ECO:0000256" key="2">
    <source>
        <dbReference type="ARBA" id="ARBA00022475"/>
    </source>
</evidence>
<reference evidence="8" key="1">
    <citation type="submission" date="2017-06" db="EMBL/GenBank/DDBJ databases">
        <authorList>
            <person name="Varghese N."/>
            <person name="Submissions S."/>
        </authorList>
    </citation>
    <scope>NUCLEOTIDE SEQUENCE [LARGE SCALE GENOMIC DNA]</scope>
    <source>
        <strain evidence="8">NKM1</strain>
    </source>
</reference>
<feature type="transmembrane region" description="Helical" evidence="6">
    <location>
        <begin position="46"/>
        <end position="70"/>
    </location>
</feature>
<organism evidence="7 8">
    <name type="scientific">Pontibacter ummariensis</name>
    <dbReference type="NCBI Taxonomy" id="1610492"/>
    <lineage>
        <taxon>Bacteria</taxon>
        <taxon>Pseudomonadati</taxon>
        <taxon>Bacteroidota</taxon>
        <taxon>Cytophagia</taxon>
        <taxon>Cytophagales</taxon>
        <taxon>Hymenobacteraceae</taxon>
        <taxon>Pontibacter</taxon>
    </lineage>
</organism>
<sequence>MFESGELATLLISVLAGIMLGIPTGPARFFVVDTCIKEGKRAALQVYGGLMTTKFFYAFVALLIINLLTLSKEVEALVYLIGSFVLIIWGGIIIAKSRKDSGDAIELSVDSLYKKGFLVGISNPAIPFIYLGFLQVIKAYTKETSTMKYVIDILTFEFASFLTLALVSWLLLQEKSKLLQHWGKVKFAMGLLIVSIGTYQVFQHLEFNNGIQLKDSESMLEKQAETKSLQ</sequence>
<feature type="transmembrane region" description="Helical" evidence="6">
    <location>
        <begin position="116"/>
        <end position="137"/>
    </location>
</feature>
<gene>
    <name evidence="7" type="ORF">SAMN06296052_102316</name>
</gene>
<comment type="subcellular location">
    <subcellularLocation>
        <location evidence="1">Cell membrane</location>
        <topology evidence="1">Multi-pass membrane protein</topology>
    </subcellularLocation>
</comment>
<keyword evidence="4 6" id="KW-1133">Transmembrane helix</keyword>
<evidence type="ECO:0000256" key="3">
    <source>
        <dbReference type="ARBA" id="ARBA00022692"/>
    </source>
</evidence>
<dbReference type="RefSeq" id="WP_089317783.1">
    <property type="nucleotide sequence ID" value="NZ_FZOQ01000002.1"/>
</dbReference>
<dbReference type="InterPro" id="IPR001123">
    <property type="entry name" value="LeuE-type"/>
</dbReference>
<protein>
    <submittedName>
        <fullName evidence="7">Threonine/homoserine/homoserine lactone efflux protein</fullName>
    </submittedName>
</protein>
<keyword evidence="5 6" id="KW-0472">Membrane</keyword>
<proteinExistence type="predicted"/>
<evidence type="ECO:0000256" key="4">
    <source>
        <dbReference type="ARBA" id="ARBA00022989"/>
    </source>
</evidence>
<accession>A0A239C2T1</accession>
<evidence type="ECO:0000313" key="7">
    <source>
        <dbReference type="EMBL" id="SNS14577.1"/>
    </source>
</evidence>
<dbReference type="GO" id="GO:0006865">
    <property type="term" value="P:amino acid transport"/>
    <property type="evidence" value="ECO:0007669"/>
    <property type="project" value="InterPro"/>
</dbReference>
<feature type="transmembrane region" description="Helical" evidence="6">
    <location>
        <begin position="76"/>
        <end position="95"/>
    </location>
</feature>
<dbReference type="AlphaFoldDB" id="A0A239C2T1"/>
<dbReference type="EMBL" id="FZOQ01000002">
    <property type="protein sequence ID" value="SNS14577.1"/>
    <property type="molecule type" value="Genomic_DNA"/>
</dbReference>
<evidence type="ECO:0000256" key="6">
    <source>
        <dbReference type="SAM" id="Phobius"/>
    </source>
</evidence>
<keyword evidence="3 6" id="KW-0812">Transmembrane</keyword>
<keyword evidence="8" id="KW-1185">Reference proteome</keyword>
<feature type="transmembrane region" description="Helical" evidence="6">
    <location>
        <begin position="184"/>
        <end position="202"/>
    </location>
</feature>
<keyword evidence="2" id="KW-1003">Cell membrane</keyword>